<keyword evidence="5 10" id="KW-0812">Transmembrane</keyword>
<accession>A0A429ZP41</accession>
<evidence type="ECO:0000256" key="1">
    <source>
        <dbReference type="ARBA" id="ARBA00004141"/>
    </source>
</evidence>
<dbReference type="PANTHER" id="PTHR42865:SF5">
    <property type="entry name" value="L-CYSTINE TRANSPORTER TCYP"/>
    <property type="match status" value="1"/>
</dbReference>
<dbReference type="GO" id="GO:0015293">
    <property type="term" value="F:symporter activity"/>
    <property type="evidence" value="ECO:0007669"/>
    <property type="project" value="InterPro"/>
</dbReference>
<feature type="transmembrane region" description="Helical" evidence="10">
    <location>
        <begin position="6"/>
        <end position="23"/>
    </location>
</feature>
<dbReference type="Gene3D" id="1.10.3860.10">
    <property type="entry name" value="Sodium:dicarboxylate symporter"/>
    <property type="match status" value="1"/>
</dbReference>
<dbReference type="RefSeq" id="WP_126779793.1">
    <property type="nucleotide sequence ID" value="NZ_CAUQJP010000065.1"/>
</dbReference>
<dbReference type="SUPFAM" id="SSF118215">
    <property type="entry name" value="Proton glutamate symport protein"/>
    <property type="match status" value="1"/>
</dbReference>
<organism evidence="11 12">
    <name type="scientific">Vagococcus salmoninarum</name>
    <dbReference type="NCBI Taxonomy" id="2739"/>
    <lineage>
        <taxon>Bacteria</taxon>
        <taxon>Bacillati</taxon>
        <taxon>Bacillota</taxon>
        <taxon>Bacilli</taxon>
        <taxon>Lactobacillales</taxon>
        <taxon>Enterococcaceae</taxon>
        <taxon>Vagococcus</taxon>
    </lineage>
</organism>
<keyword evidence="4" id="KW-0813">Transport</keyword>
<evidence type="ECO:0000256" key="6">
    <source>
        <dbReference type="ARBA" id="ARBA00022970"/>
    </source>
</evidence>
<protein>
    <recommendedName>
        <fullName evidence="3">L-cystine uptake protein TcyP</fullName>
    </recommendedName>
    <alternativeName>
        <fullName evidence="9">Transporter of cystine TcyP</fullName>
    </alternativeName>
</protein>
<dbReference type="Pfam" id="PF00375">
    <property type="entry name" value="SDF"/>
    <property type="match status" value="1"/>
</dbReference>
<feature type="transmembrane region" description="Helical" evidence="10">
    <location>
        <begin position="265"/>
        <end position="285"/>
    </location>
</feature>
<dbReference type="Proteomes" id="UP000287239">
    <property type="component" value="Unassembled WGS sequence"/>
</dbReference>
<evidence type="ECO:0000256" key="7">
    <source>
        <dbReference type="ARBA" id="ARBA00022989"/>
    </source>
</evidence>
<feature type="transmembrane region" description="Helical" evidence="10">
    <location>
        <begin position="225"/>
        <end position="245"/>
    </location>
</feature>
<dbReference type="GO" id="GO:0005886">
    <property type="term" value="C:plasma membrane"/>
    <property type="evidence" value="ECO:0007669"/>
    <property type="project" value="TreeGrafter"/>
</dbReference>
<keyword evidence="12" id="KW-1185">Reference proteome</keyword>
<dbReference type="OrthoDB" id="7778689at2"/>
<dbReference type="EMBL" id="NGJU01000010">
    <property type="protein sequence ID" value="RST95451.1"/>
    <property type="molecule type" value="Genomic_DNA"/>
</dbReference>
<dbReference type="AlphaFoldDB" id="A0A429ZP41"/>
<evidence type="ECO:0000256" key="5">
    <source>
        <dbReference type="ARBA" id="ARBA00022692"/>
    </source>
</evidence>
<evidence type="ECO:0000256" key="10">
    <source>
        <dbReference type="SAM" id="Phobius"/>
    </source>
</evidence>
<keyword evidence="7 10" id="KW-1133">Transmembrane helix</keyword>
<dbReference type="GO" id="GO:0015184">
    <property type="term" value="F:L-cystine transmembrane transporter activity"/>
    <property type="evidence" value="ECO:0007669"/>
    <property type="project" value="TreeGrafter"/>
</dbReference>
<name>A0A429ZP41_9ENTE</name>
<dbReference type="GeneID" id="98568265"/>
<feature type="transmembrane region" description="Helical" evidence="10">
    <location>
        <begin position="370"/>
        <end position="389"/>
    </location>
</feature>
<dbReference type="InterPro" id="IPR001991">
    <property type="entry name" value="Na-dicarboxylate_symporter"/>
</dbReference>
<keyword evidence="8 10" id="KW-0472">Membrane</keyword>
<comment type="similarity">
    <text evidence="2">Belongs to the dicarboxylate/amino acid:cation symporter (DAACS) (TC 2.A.23) family.</text>
</comment>
<evidence type="ECO:0000256" key="8">
    <source>
        <dbReference type="ARBA" id="ARBA00023136"/>
    </source>
</evidence>
<reference evidence="11 12" key="1">
    <citation type="submission" date="2017-05" db="EMBL/GenBank/DDBJ databases">
        <title>Vagococcus spp. assemblies.</title>
        <authorList>
            <person name="Gulvik C.A."/>
        </authorList>
    </citation>
    <scope>NUCLEOTIDE SEQUENCE [LARGE SCALE GENOMIC DNA]</scope>
    <source>
        <strain evidence="11 12">NCFB 2777</strain>
    </source>
</reference>
<evidence type="ECO:0000256" key="3">
    <source>
        <dbReference type="ARBA" id="ARBA00022031"/>
    </source>
</evidence>
<sequence>MTTGLILLVLAVFVGILFGFYHLQKKHVKFSSRVFLALGVGIIFGVILQLLFGIDSKVVVTAIDWINLVGNGYVGLLQMLIMPLVFVSIVVAFTKIETTKKLGKISFTVLATLLGTTAISALVGIGSVFLFGLQGAEFTEGATETARIAELASRQEMVQNLSIPEQLVSFIPRNIFADLAGTRATSTIAVVIFSAFVGVAYLGIKKKMPEESAFFAKLIDALYAIVMRIVTLVLRLTPYGIVALMTKVTATSNYQAILNLGKFVVASYFALIVVFIIHLLILLTVKVNPVTYLKKAFPVLSFAFTSRSSAGALPLNIETQRNALGVDDATANFAASFGLSIGQNGCAGVYPAMLAAIVAPTVGIDVFSPMYILTIVAVVTISSFGVAGVGGGATFASLIVLGSLNLPVAIVGLVISVEPLIDMARTAVNVSDSMLAGVVTSRRINELDDDLLNDQEAVVSSAI</sequence>
<proteinExistence type="inferred from homology"/>
<dbReference type="PRINTS" id="PR00173">
    <property type="entry name" value="EDTRNSPORT"/>
</dbReference>
<keyword evidence="6" id="KW-0029">Amino-acid transport</keyword>
<dbReference type="InterPro" id="IPR036458">
    <property type="entry name" value="Na:dicarbo_symporter_sf"/>
</dbReference>
<feature type="transmembrane region" description="Helical" evidence="10">
    <location>
        <begin position="184"/>
        <end position="204"/>
    </location>
</feature>
<evidence type="ECO:0000313" key="11">
    <source>
        <dbReference type="EMBL" id="RST95451.1"/>
    </source>
</evidence>
<dbReference type="PANTHER" id="PTHR42865">
    <property type="entry name" value="PROTON/GLUTAMATE-ASPARTATE SYMPORTER"/>
    <property type="match status" value="1"/>
</dbReference>
<feature type="transmembrane region" description="Helical" evidence="10">
    <location>
        <begin position="74"/>
        <end position="93"/>
    </location>
</feature>
<feature type="transmembrane region" description="Helical" evidence="10">
    <location>
        <begin position="35"/>
        <end position="54"/>
    </location>
</feature>
<comment type="caution">
    <text evidence="11">The sequence shown here is derived from an EMBL/GenBank/DDBJ whole genome shotgun (WGS) entry which is preliminary data.</text>
</comment>
<feature type="transmembrane region" description="Helical" evidence="10">
    <location>
        <begin position="105"/>
        <end position="131"/>
    </location>
</feature>
<evidence type="ECO:0000256" key="4">
    <source>
        <dbReference type="ARBA" id="ARBA00022448"/>
    </source>
</evidence>
<gene>
    <name evidence="11" type="ORF">CBF35_07785</name>
</gene>
<evidence type="ECO:0000256" key="9">
    <source>
        <dbReference type="ARBA" id="ARBA00031293"/>
    </source>
</evidence>
<evidence type="ECO:0000313" key="12">
    <source>
        <dbReference type="Proteomes" id="UP000287239"/>
    </source>
</evidence>
<feature type="transmembrane region" description="Helical" evidence="10">
    <location>
        <begin position="395"/>
        <end position="415"/>
    </location>
</feature>
<comment type="subcellular location">
    <subcellularLocation>
        <location evidence="1">Membrane</location>
        <topology evidence="1">Multi-pass membrane protein</topology>
    </subcellularLocation>
</comment>
<evidence type="ECO:0000256" key="2">
    <source>
        <dbReference type="ARBA" id="ARBA00006148"/>
    </source>
</evidence>